<feature type="transmembrane region" description="Helical" evidence="1">
    <location>
        <begin position="21"/>
        <end position="39"/>
    </location>
</feature>
<dbReference type="GeneID" id="98151926"/>
<sequence>MSLLQVADLSDMITNFAIERLDFAVPFVALIFKFCLLTNRFVKTHLQDAELLLVLLGGGFGFLQLLLQVFNERRILRASLFLRRVSRNLGDARHA</sequence>
<dbReference type="EMBL" id="JBFXLR010000047">
    <property type="protein sequence ID" value="KAL2843211.1"/>
    <property type="molecule type" value="Genomic_DNA"/>
</dbReference>
<organism evidence="2 3">
    <name type="scientific">Aspergillus pseudodeflectus</name>
    <dbReference type="NCBI Taxonomy" id="176178"/>
    <lineage>
        <taxon>Eukaryota</taxon>
        <taxon>Fungi</taxon>
        <taxon>Dikarya</taxon>
        <taxon>Ascomycota</taxon>
        <taxon>Pezizomycotina</taxon>
        <taxon>Eurotiomycetes</taxon>
        <taxon>Eurotiomycetidae</taxon>
        <taxon>Eurotiales</taxon>
        <taxon>Aspergillaceae</taxon>
        <taxon>Aspergillus</taxon>
        <taxon>Aspergillus subgen. Nidulantes</taxon>
    </lineage>
</organism>
<evidence type="ECO:0000313" key="3">
    <source>
        <dbReference type="Proteomes" id="UP001610444"/>
    </source>
</evidence>
<feature type="transmembrane region" description="Helical" evidence="1">
    <location>
        <begin position="51"/>
        <end position="70"/>
    </location>
</feature>
<dbReference type="RefSeq" id="XP_070895484.1">
    <property type="nucleotide sequence ID" value="XM_071036762.1"/>
</dbReference>
<keyword evidence="1" id="KW-0472">Membrane</keyword>
<keyword evidence="1" id="KW-0812">Transmembrane</keyword>
<name>A0ABR4JT70_9EURO</name>
<reference evidence="2 3" key="1">
    <citation type="submission" date="2024-07" db="EMBL/GenBank/DDBJ databases">
        <title>Section-level genome sequencing and comparative genomics of Aspergillus sections Usti and Cavernicolus.</title>
        <authorList>
            <consortium name="Lawrence Berkeley National Laboratory"/>
            <person name="Nybo J.L."/>
            <person name="Vesth T.C."/>
            <person name="Theobald S."/>
            <person name="Frisvad J.C."/>
            <person name="Larsen T.O."/>
            <person name="Kjaerboelling I."/>
            <person name="Rothschild-Mancinelli K."/>
            <person name="Lyhne E.K."/>
            <person name="Kogle M.E."/>
            <person name="Barry K."/>
            <person name="Clum A."/>
            <person name="Na H."/>
            <person name="Ledsgaard L."/>
            <person name="Lin J."/>
            <person name="Lipzen A."/>
            <person name="Kuo A."/>
            <person name="Riley R."/>
            <person name="Mondo S."/>
            <person name="LaButti K."/>
            <person name="Haridas S."/>
            <person name="Pangalinan J."/>
            <person name="Salamov A.A."/>
            <person name="Simmons B.A."/>
            <person name="Magnuson J.K."/>
            <person name="Chen J."/>
            <person name="Drula E."/>
            <person name="Henrissat B."/>
            <person name="Wiebenga A."/>
            <person name="Lubbers R.J."/>
            <person name="Gomes A.C."/>
            <person name="Macurrencykelacurrency M.R."/>
            <person name="Stajich J."/>
            <person name="Grigoriev I.V."/>
            <person name="Mortensen U.H."/>
            <person name="De vries R.P."/>
            <person name="Baker S.E."/>
            <person name="Andersen M.R."/>
        </authorList>
    </citation>
    <scope>NUCLEOTIDE SEQUENCE [LARGE SCALE GENOMIC DNA]</scope>
    <source>
        <strain evidence="2 3">CBS 756.74</strain>
    </source>
</reference>
<comment type="caution">
    <text evidence="2">The sequence shown here is derived from an EMBL/GenBank/DDBJ whole genome shotgun (WGS) entry which is preliminary data.</text>
</comment>
<proteinExistence type="predicted"/>
<evidence type="ECO:0000313" key="2">
    <source>
        <dbReference type="EMBL" id="KAL2843211.1"/>
    </source>
</evidence>
<accession>A0ABR4JT70</accession>
<dbReference type="Proteomes" id="UP001610444">
    <property type="component" value="Unassembled WGS sequence"/>
</dbReference>
<evidence type="ECO:0000256" key="1">
    <source>
        <dbReference type="SAM" id="Phobius"/>
    </source>
</evidence>
<protein>
    <submittedName>
        <fullName evidence="2">Uncharacterized protein</fullName>
    </submittedName>
</protein>
<keyword evidence="3" id="KW-1185">Reference proteome</keyword>
<keyword evidence="1" id="KW-1133">Transmembrane helix</keyword>
<gene>
    <name evidence="2" type="ORF">BJX68DRAFT_156723</name>
</gene>